<keyword evidence="3" id="KW-0274">FAD</keyword>
<reference evidence="8" key="1">
    <citation type="submission" date="2016-10" db="EMBL/GenBank/DDBJ databases">
        <authorList>
            <person name="Jeantristanb JTB J.-T."/>
            <person name="Ricardo R."/>
        </authorList>
    </citation>
    <scope>NUCLEOTIDE SEQUENCE [LARGE SCALE GENOMIC DNA]</scope>
</reference>
<dbReference type="SUPFAM" id="SSF52833">
    <property type="entry name" value="Thioredoxin-like"/>
    <property type="match status" value="1"/>
</dbReference>
<keyword evidence="8" id="KW-1185">Reference proteome</keyword>
<sequence length="746" mass="81420">MSPAPPVPASQYDVIVVGAGPTGVMSSLCYTTFGLSTLHIDDRPRTTEAGRADGLQPRTLEVFRNIGSVKVQEGKSSLAKRMIAQDVRVYSVAVWDPTATEQLSRTSRSPSCPDFIDVNAFLDETELRRALLPAEKLIPAPPSHGGVFRPYTFVDVKTDLSPGVSHPVTAVIRNTETNEEFTVEAKYLMGYDGARFSVRKAISGSEATDGGEKGKITMDGDTTNIIWGVMDVEVETDFPDILSKWSVPQSRMIHSRDAGSIMVIPREDNLVRLYVQLKEGEAASSHVERTKATLDICFARARKIFEPFVLNFGRVAWFSVYQIGQRIASKYTLDQRVFLGGDATHTHSPKAGQGMNISLLDAMSLTWKLNLVETGMADADILLPTYESERKEIAHALLEFDTAYSRLFSGQGAPQLGPNASEMESGAPSSKVNVAVDPQLFIETFKKNAFFTSGCGAIYSANILNALDDSGLVRNYPKKGVFNPAGTRLIAGQRLLPGKVTRAVDANQVRIQQEVKLNGQFRNITDPRCPHESLRIHIFAGNLSKTMPQLQAFSEYLATPESFLNVHQPASGARASLYPDVPASSRHIEHQTTSVPVNPFFTFLTVAADKFASLDIFAPRVSSLPRARSLSAYLLSPTIFTIFIGSRTYALRASASARENIDSIPLGLRRNRDLIYSDDIFDRRSPTPDSAAMHGKYGVNVEKGAIICVRPDGRGGFGPVLQGLLEGAAKVGRGGGCKFSRRDCSV</sequence>
<evidence type="ECO:0000256" key="3">
    <source>
        <dbReference type="ARBA" id="ARBA00022827"/>
    </source>
</evidence>
<dbReference type="Gene3D" id="3.40.30.20">
    <property type="match status" value="1"/>
</dbReference>
<comment type="similarity">
    <text evidence="1">Belongs to the PheA/TfdB FAD monooxygenase family.</text>
</comment>
<dbReference type="Pfam" id="PF07976">
    <property type="entry name" value="Phe_hydrox_dim"/>
    <property type="match status" value="1"/>
</dbReference>
<dbReference type="InterPro" id="IPR050641">
    <property type="entry name" value="RIFMO-like"/>
</dbReference>
<dbReference type="AlphaFoldDB" id="A0A2X0MAC5"/>
<dbReference type="InterPro" id="IPR012941">
    <property type="entry name" value="Phe_hydrox_C_dim_dom"/>
</dbReference>
<dbReference type="PANTHER" id="PTHR43004:SF4">
    <property type="entry name" value="FAD-BINDING DOMAIN-CONTAINING PROTEIN"/>
    <property type="match status" value="1"/>
</dbReference>
<gene>
    <name evidence="7" type="ORF">BZ3500_MVSOF-1268-A1-R1_CHR2-1G04589</name>
</gene>
<dbReference type="Proteomes" id="UP000249723">
    <property type="component" value="Unassembled WGS sequence"/>
</dbReference>
<feature type="domain" description="Phenol hydroxylase-like C-terminal dimerisation" evidence="6">
    <location>
        <begin position="459"/>
        <end position="617"/>
    </location>
</feature>
<dbReference type="STRING" id="289078.A0A2X0MAC5"/>
<dbReference type="SUPFAM" id="SSF54373">
    <property type="entry name" value="FAD-linked reductases, C-terminal domain"/>
    <property type="match status" value="1"/>
</dbReference>
<dbReference type="InterPro" id="IPR036249">
    <property type="entry name" value="Thioredoxin-like_sf"/>
</dbReference>
<dbReference type="PANTHER" id="PTHR43004">
    <property type="entry name" value="TRK SYSTEM POTASSIUM UPTAKE PROTEIN"/>
    <property type="match status" value="1"/>
</dbReference>
<dbReference type="InterPro" id="IPR038220">
    <property type="entry name" value="PHOX_C_sf"/>
</dbReference>
<organism evidence="7 8">
    <name type="scientific">Microbotryum saponariae</name>
    <dbReference type="NCBI Taxonomy" id="289078"/>
    <lineage>
        <taxon>Eukaryota</taxon>
        <taxon>Fungi</taxon>
        <taxon>Dikarya</taxon>
        <taxon>Basidiomycota</taxon>
        <taxon>Pucciniomycotina</taxon>
        <taxon>Microbotryomycetes</taxon>
        <taxon>Microbotryales</taxon>
        <taxon>Microbotryaceae</taxon>
        <taxon>Microbotryum</taxon>
    </lineage>
</organism>
<accession>A0A2X0MAC5</accession>
<dbReference type="InterPro" id="IPR002938">
    <property type="entry name" value="FAD-bd"/>
</dbReference>
<keyword evidence="2" id="KW-0285">Flavoprotein</keyword>
<dbReference type="Pfam" id="PF01494">
    <property type="entry name" value="FAD_binding_3"/>
    <property type="match status" value="1"/>
</dbReference>
<evidence type="ECO:0000259" key="6">
    <source>
        <dbReference type="Pfam" id="PF07976"/>
    </source>
</evidence>
<feature type="domain" description="FAD-binding" evidence="5">
    <location>
        <begin position="12"/>
        <end position="400"/>
    </location>
</feature>
<dbReference type="PRINTS" id="PR00420">
    <property type="entry name" value="RNGMNOXGNASE"/>
</dbReference>
<dbReference type="SUPFAM" id="SSF51905">
    <property type="entry name" value="FAD/NAD(P)-binding domain"/>
    <property type="match status" value="1"/>
</dbReference>
<dbReference type="GO" id="GO:0071949">
    <property type="term" value="F:FAD binding"/>
    <property type="evidence" value="ECO:0007669"/>
    <property type="project" value="InterPro"/>
</dbReference>
<keyword evidence="4" id="KW-0560">Oxidoreductase</keyword>
<dbReference type="InterPro" id="IPR036188">
    <property type="entry name" value="FAD/NAD-bd_sf"/>
</dbReference>
<evidence type="ECO:0000256" key="1">
    <source>
        <dbReference type="ARBA" id="ARBA00007801"/>
    </source>
</evidence>
<protein>
    <submittedName>
        <fullName evidence="7">BZ3500_MvSof-1268-A1-R1_Chr2-1g04589 protein</fullName>
    </submittedName>
</protein>
<evidence type="ECO:0000256" key="2">
    <source>
        <dbReference type="ARBA" id="ARBA00022630"/>
    </source>
</evidence>
<evidence type="ECO:0000256" key="4">
    <source>
        <dbReference type="ARBA" id="ARBA00023002"/>
    </source>
</evidence>
<dbReference type="Gene3D" id="3.50.50.60">
    <property type="entry name" value="FAD/NAD(P)-binding domain"/>
    <property type="match status" value="1"/>
</dbReference>
<evidence type="ECO:0000313" key="7">
    <source>
        <dbReference type="EMBL" id="SCZ88714.1"/>
    </source>
</evidence>
<proteinExistence type="inferred from homology"/>
<dbReference type="GO" id="GO:0016709">
    <property type="term" value="F:oxidoreductase activity, acting on paired donors, with incorporation or reduction of molecular oxygen, NAD(P)H as one donor, and incorporation of one atom of oxygen"/>
    <property type="evidence" value="ECO:0007669"/>
    <property type="project" value="UniProtKB-ARBA"/>
</dbReference>
<dbReference type="Gene3D" id="3.30.9.10">
    <property type="entry name" value="D-Amino Acid Oxidase, subunit A, domain 2"/>
    <property type="match status" value="1"/>
</dbReference>
<evidence type="ECO:0000313" key="8">
    <source>
        <dbReference type="Proteomes" id="UP000249723"/>
    </source>
</evidence>
<name>A0A2X0MAC5_9BASI</name>
<evidence type="ECO:0000259" key="5">
    <source>
        <dbReference type="Pfam" id="PF01494"/>
    </source>
</evidence>
<dbReference type="EMBL" id="FMWP01000012">
    <property type="protein sequence ID" value="SCZ88714.1"/>
    <property type="molecule type" value="Genomic_DNA"/>
</dbReference>